<dbReference type="RefSeq" id="WP_378289124.1">
    <property type="nucleotide sequence ID" value="NZ_JBHULE010000002.1"/>
</dbReference>
<sequence>MFFGFGIYTFFSLSYFIGIGFIAISVYGIKSKYKLVKDRSIQLILSDAGISYKGTRIKKWSEIKNEDIVTEPNYSGGQLEYYLKYDHRNGNEKILINVLDISTQRLEYLLKIYRKRNKKSL</sequence>
<accession>A0ABW5LBD6</accession>
<comment type="caution">
    <text evidence="2">The sequence shown here is derived from an EMBL/GenBank/DDBJ whole genome shotgun (WGS) entry which is preliminary data.</text>
</comment>
<keyword evidence="3" id="KW-1185">Reference proteome</keyword>
<keyword evidence="1" id="KW-0472">Membrane</keyword>
<dbReference type="EMBL" id="JBHULE010000002">
    <property type="protein sequence ID" value="MFD2561431.1"/>
    <property type="molecule type" value="Genomic_DNA"/>
</dbReference>
<name>A0ABW5LBD6_9FLAO</name>
<evidence type="ECO:0000313" key="2">
    <source>
        <dbReference type="EMBL" id="MFD2561431.1"/>
    </source>
</evidence>
<feature type="transmembrane region" description="Helical" evidence="1">
    <location>
        <begin position="6"/>
        <end position="29"/>
    </location>
</feature>
<reference evidence="3" key="1">
    <citation type="journal article" date="2019" name="Int. J. Syst. Evol. Microbiol.">
        <title>The Global Catalogue of Microorganisms (GCM) 10K type strain sequencing project: providing services to taxonomists for standard genome sequencing and annotation.</title>
        <authorList>
            <consortium name="The Broad Institute Genomics Platform"/>
            <consortium name="The Broad Institute Genome Sequencing Center for Infectious Disease"/>
            <person name="Wu L."/>
            <person name="Ma J."/>
        </authorList>
    </citation>
    <scope>NUCLEOTIDE SEQUENCE [LARGE SCALE GENOMIC DNA]</scope>
    <source>
        <strain evidence="3">KCTC 52274</strain>
    </source>
</reference>
<protein>
    <recommendedName>
        <fullName evidence="4">DUF3592 domain-containing protein</fullName>
    </recommendedName>
</protein>
<dbReference type="Proteomes" id="UP001597319">
    <property type="component" value="Unassembled WGS sequence"/>
</dbReference>
<gene>
    <name evidence="2" type="ORF">ACFSR1_02040</name>
</gene>
<proteinExistence type="predicted"/>
<keyword evidence="1" id="KW-0812">Transmembrane</keyword>
<evidence type="ECO:0008006" key="4">
    <source>
        <dbReference type="Google" id="ProtNLM"/>
    </source>
</evidence>
<keyword evidence="1" id="KW-1133">Transmembrane helix</keyword>
<evidence type="ECO:0000313" key="3">
    <source>
        <dbReference type="Proteomes" id="UP001597319"/>
    </source>
</evidence>
<organism evidence="2 3">
    <name type="scientific">Aquimarina rubra</name>
    <dbReference type="NCBI Taxonomy" id="1920033"/>
    <lineage>
        <taxon>Bacteria</taxon>
        <taxon>Pseudomonadati</taxon>
        <taxon>Bacteroidota</taxon>
        <taxon>Flavobacteriia</taxon>
        <taxon>Flavobacteriales</taxon>
        <taxon>Flavobacteriaceae</taxon>
        <taxon>Aquimarina</taxon>
    </lineage>
</organism>
<evidence type="ECO:0000256" key="1">
    <source>
        <dbReference type="SAM" id="Phobius"/>
    </source>
</evidence>